<dbReference type="Pfam" id="PF01753">
    <property type="entry name" value="zf-MYND"/>
    <property type="match status" value="1"/>
</dbReference>
<dbReference type="HOGENOM" id="CLU_105955_0_0_1"/>
<dbReference type="Gene3D" id="6.10.140.2220">
    <property type="match status" value="1"/>
</dbReference>
<keyword evidence="3" id="KW-0862">Zinc</keyword>
<sequence length="236" mass="25772">MSSQAQSCNNCSEAAGLQQLMRCSRCKDVLYCSNACQIADWPVHKSSCKSAVQPTQGGSSQSTQQLGSITGITIACEADRRAGRPVFQMTTLSPSHPIHTRGNPSPLFSRVGLPIMVYRHLTNDPMSYLGNPDPGLDNQIATYLMIQPSNGFADAIWQAGGVGTVTVMRQDGKPLTKEAIETMWMYASHLLDLFGNGEGPPRRQLTPAGFQGFCKSYKEERVMNNFSSFENMSIPL</sequence>
<dbReference type="GO" id="GO:0008270">
    <property type="term" value="F:zinc ion binding"/>
    <property type="evidence" value="ECO:0007669"/>
    <property type="project" value="UniProtKB-KW"/>
</dbReference>
<dbReference type="InterPro" id="IPR002893">
    <property type="entry name" value="Znf_MYND"/>
</dbReference>
<keyword evidence="1" id="KW-0479">Metal-binding</keyword>
<evidence type="ECO:0000256" key="2">
    <source>
        <dbReference type="ARBA" id="ARBA00022771"/>
    </source>
</evidence>
<evidence type="ECO:0000256" key="3">
    <source>
        <dbReference type="ARBA" id="ARBA00022833"/>
    </source>
</evidence>
<evidence type="ECO:0000256" key="1">
    <source>
        <dbReference type="ARBA" id="ARBA00022723"/>
    </source>
</evidence>
<proteinExistence type="predicted"/>
<evidence type="ECO:0000256" key="4">
    <source>
        <dbReference type="PROSITE-ProRule" id="PRU00134"/>
    </source>
</evidence>
<keyword evidence="2 4" id="KW-0863">Zinc-finger</keyword>
<dbReference type="PROSITE" id="PS01360">
    <property type="entry name" value="ZF_MYND_1"/>
    <property type="match status" value="1"/>
</dbReference>
<reference evidence="6 7" key="1">
    <citation type="submission" date="2014-04" db="EMBL/GenBank/DDBJ databases">
        <title>Evolutionary Origins and Diversification of the Mycorrhizal Mutualists.</title>
        <authorList>
            <consortium name="DOE Joint Genome Institute"/>
            <consortium name="Mycorrhizal Genomics Consortium"/>
            <person name="Kohler A."/>
            <person name="Kuo A."/>
            <person name="Nagy L.G."/>
            <person name="Floudas D."/>
            <person name="Copeland A."/>
            <person name="Barry K.W."/>
            <person name="Cichocki N."/>
            <person name="Veneault-Fourrey C."/>
            <person name="LaButti K."/>
            <person name="Lindquist E.A."/>
            <person name="Lipzen A."/>
            <person name="Lundell T."/>
            <person name="Morin E."/>
            <person name="Murat C."/>
            <person name="Riley R."/>
            <person name="Ohm R."/>
            <person name="Sun H."/>
            <person name="Tunlid A."/>
            <person name="Henrissat B."/>
            <person name="Grigoriev I.V."/>
            <person name="Hibbett D.S."/>
            <person name="Martin F."/>
        </authorList>
    </citation>
    <scope>NUCLEOTIDE SEQUENCE [LARGE SCALE GENOMIC DNA]</scope>
    <source>
        <strain evidence="6 7">MD-312</strain>
    </source>
</reference>
<gene>
    <name evidence="6" type="ORF">HYDPIDRAFT_141640</name>
</gene>
<dbReference type="EMBL" id="KN839959">
    <property type="protein sequence ID" value="KIJ58282.1"/>
    <property type="molecule type" value="Genomic_DNA"/>
</dbReference>
<protein>
    <recommendedName>
        <fullName evidence="5">MYND-type domain-containing protein</fullName>
    </recommendedName>
</protein>
<dbReference type="Proteomes" id="UP000053820">
    <property type="component" value="Unassembled WGS sequence"/>
</dbReference>
<dbReference type="OrthoDB" id="2212237at2759"/>
<accession>A0A0C9W7B8</accession>
<organism evidence="6 7">
    <name type="scientific">Hydnomerulius pinastri MD-312</name>
    <dbReference type="NCBI Taxonomy" id="994086"/>
    <lineage>
        <taxon>Eukaryota</taxon>
        <taxon>Fungi</taxon>
        <taxon>Dikarya</taxon>
        <taxon>Basidiomycota</taxon>
        <taxon>Agaricomycotina</taxon>
        <taxon>Agaricomycetes</taxon>
        <taxon>Agaricomycetidae</taxon>
        <taxon>Boletales</taxon>
        <taxon>Boletales incertae sedis</taxon>
        <taxon>Leucogyrophana</taxon>
    </lineage>
</organism>
<dbReference type="PROSITE" id="PS50865">
    <property type="entry name" value="ZF_MYND_2"/>
    <property type="match status" value="1"/>
</dbReference>
<name>A0A0C9W7B8_9AGAM</name>
<keyword evidence="7" id="KW-1185">Reference proteome</keyword>
<evidence type="ECO:0000313" key="7">
    <source>
        <dbReference type="Proteomes" id="UP000053820"/>
    </source>
</evidence>
<dbReference type="AlphaFoldDB" id="A0A0C9W7B8"/>
<evidence type="ECO:0000259" key="5">
    <source>
        <dbReference type="PROSITE" id="PS50865"/>
    </source>
</evidence>
<dbReference type="SUPFAM" id="SSF144232">
    <property type="entry name" value="HIT/MYND zinc finger-like"/>
    <property type="match status" value="1"/>
</dbReference>
<evidence type="ECO:0000313" key="6">
    <source>
        <dbReference type="EMBL" id="KIJ58282.1"/>
    </source>
</evidence>
<feature type="domain" description="MYND-type" evidence="5">
    <location>
        <begin position="8"/>
        <end position="48"/>
    </location>
</feature>